<dbReference type="RefSeq" id="WP_307412229.1">
    <property type="nucleotide sequence ID" value="NZ_JAUSUR010000012.1"/>
</dbReference>
<gene>
    <name evidence="2" type="ORF">J2S15_004064</name>
</gene>
<dbReference type="InterPro" id="IPR003346">
    <property type="entry name" value="Transposase_20"/>
</dbReference>
<evidence type="ECO:0000259" key="1">
    <source>
        <dbReference type="Pfam" id="PF02371"/>
    </source>
</evidence>
<comment type="caution">
    <text evidence="2">The sequence shown here is derived from an EMBL/GenBank/DDBJ whole genome shotgun (WGS) entry which is preliminary data.</text>
</comment>
<proteinExistence type="predicted"/>
<name>A0ABU0E8S0_9FIRM</name>
<reference evidence="2 3" key="1">
    <citation type="submission" date="2023-07" db="EMBL/GenBank/DDBJ databases">
        <title>Genomic Encyclopedia of Type Strains, Phase IV (KMG-IV): sequencing the most valuable type-strain genomes for metagenomic binning, comparative biology and taxonomic classification.</title>
        <authorList>
            <person name="Goeker M."/>
        </authorList>
    </citation>
    <scope>NUCLEOTIDE SEQUENCE [LARGE SCALE GENOMIC DNA]</scope>
    <source>
        <strain evidence="2 3">DSM 16784</strain>
    </source>
</reference>
<accession>A0ABU0E8S0</accession>
<organism evidence="2 3">
    <name type="scientific">Breznakia pachnodae</name>
    <dbReference type="NCBI Taxonomy" id="265178"/>
    <lineage>
        <taxon>Bacteria</taxon>
        <taxon>Bacillati</taxon>
        <taxon>Bacillota</taxon>
        <taxon>Erysipelotrichia</taxon>
        <taxon>Erysipelotrichales</taxon>
        <taxon>Erysipelotrichaceae</taxon>
        <taxon>Breznakia</taxon>
    </lineage>
</organism>
<evidence type="ECO:0000313" key="3">
    <source>
        <dbReference type="Proteomes" id="UP001230220"/>
    </source>
</evidence>
<protein>
    <submittedName>
        <fullName evidence="2">Transposase</fullName>
    </submittedName>
</protein>
<evidence type="ECO:0000313" key="2">
    <source>
        <dbReference type="EMBL" id="MDQ0363299.1"/>
    </source>
</evidence>
<keyword evidence="3" id="KW-1185">Reference proteome</keyword>
<dbReference type="EMBL" id="JAUSUR010000012">
    <property type="protein sequence ID" value="MDQ0363299.1"/>
    <property type="molecule type" value="Genomic_DNA"/>
</dbReference>
<dbReference type="Pfam" id="PF02371">
    <property type="entry name" value="Transposase_20"/>
    <property type="match status" value="1"/>
</dbReference>
<feature type="domain" description="Transposase IS116/IS110/IS902 C-terminal" evidence="1">
    <location>
        <begin position="2"/>
        <end position="66"/>
    </location>
</feature>
<sequence length="105" mass="11747">MIERFESASKLCAYAGIDPTVHSSGMCDGQHLSIIKKGNYRLRCLLSLVVAGTSKSKAVNNEVRDFVQKKKNDGLAPKVRWLSSLVVQNLQDTYSQYTQMGLYFV</sequence>
<dbReference type="Proteomes" id="UP001230220">
    <property type="component" value="Unassembled WGS sequence"/>
</dbReference>